<gene>
    <name evidence="2" type="ORF">METBIDRAFT_35739</name>
</gene>
<dbReference type="Proteomes" id="UP000092555">
    <property type="component" value="Unassembled WGS sequence"/>
</dbReference>
<dbReference type="SUPFAM" id="SSF52540">
    <property type="entry name" value="P-loop containing nucleoside triphosphate hydrolases"/>
    <property type="match status" value="1"/>
</dbReference>
<evidence type="ECO:0008006" key="4">
    <source>
        <dbReference type="Google" id="ProtNLM"/>
    </source>
</evidence>
<dbReference type="InterPro" id="IPR005225">
    <property type="entry name" value="Small_GTP-bd"/>
</dbReference>
<dbReference type="PANTHER" id="PTHR47978">
    <property type="match status" value="1"/>
</dbReference>
<dbReference type="PROSITE" id="PS51419">
    <property type="entry name" value="RAB"/>
    <property type="match status" value="1"/>
</dbReference>
<dbReference type="CDD" id="cd01860">
    <property type="entry name" value="Rab5_related"/>
    <property type="match status" value="1"/>
</dbReference>
<dbReference type="InterPro" id="IPR027417">
    <property type="entry name" value="P-loop_NTPase"/>
</dbReference>
<dbReference type="RefSeq" id="XP_018713141.1">
    <property type="nucleotide sequence ID" value="XM_018856649.1"/>
</dbReference>
<keyword evidence="1" id="KW-0547">Nucleotide-binding</keyword>
<dbReference type="SMART" id="SM00175">
    <property type="entry name" value="RAB"/>
    <property type="match status" value="1"/>
</dbReference>
<dbReference type="InterPro" id="IPR001806">
    <property type="entry name" value="Small_GTPase"/>
</dbReference>
<dbReference type="GO" id="GO:0005525">
    <property type="term" value="F:GTP binding"/>
    <property type="evidence" value="ECO:0007669"/>
    <property type="project" value="InterPro"/>
</dbReference>
<sequence length="213" mass="22933">MAEPKFASFKLVLLGESAVGKSSIVHRFVKNTFDDMRESTIGAAFLTQSVALPELNATVKFEIWDTAGQERYKSLAPMYYRNAHAALCVYDITSKASFARAQDWIRELRRQAPEGIVVALVGNKADLASAREVDAAEVQAYVSQLEAAARESAGGAPRVILRECSAKSGDGVAGLFDEIARALPVEEAGARRGVQARKVELAGRAALLLLSCC</sequence>
<dbReference type="PROSITE" id="PS51420">
    <property type="entry name" value="RHO"/>
    <property type="match status" value="1"/>
</dbReference>
<dbReference type="PROSITE" id="PS51421">
    <property type="entry name" value="RAS"/>
    <property type="match status" value="1"/>
</dbReference>
<dbReference type="GO" id="GO:0003924">
    <property type="term" value="F:GTPase activity"/>
    <property type="evidence" value="ECO:0007669"/>
    <property type="project" value="InterPro"/>
</dbReference>
<dbReference type="FunFam" id="3.40.50.300:FF:000808">
    <property type="entry name" value="Small GTP-binding protein, putative"/>
    <property type="match status" value="1"/>
</dbReference>
<dbReference type="STRING" id="869754.A0A1A0HFA0"/>
<reference evidence="2 3" key="1">
    <citation type="submission" date="2016-05" db="EMBL/GenBank/DDBJ databases">
        <title>Comparative genomics of biotechnologically important yeasts.</title>
        <authorList>
            <consortium name="DOE Joint Genome Institute"/>
            <person name="Riley R."/>
            <person name="Haridas S."/>
            <person name="Wolfe K.H."/>
            <person name="Lopes M.R."/>
            <person name="Hittinger C.T."/>
            <person name="Goker M."/>
            <person name="Salamov A."/>
            <person name="Wisecaver J."/>
            <person name="Long T.M."/>
            <person name="Aerts A.L."/>
            <person name="Barry K."/>
            <person name="Choi C."/>
            <person name="Clum A."/>
            <person name="Coughlan A.Y."/>
            <person name="Deshpande S."/>
            <person name="Douglass A.P."/>
            <person name="Hanson S.J."/>
            <person name="Klenk H.-P."/>
            <person name="LaButti K."/>
            <person name="Lapidus A."/>
            <person name="Lindquist E."/>
            <person name="Lipzen A."/>
            <person name="Meier-kolthoff J.P."/>
            <person name="Ohm R.A."/>
            <person name="Otillar R.P."/>
            <person name="Pangilinan J."/>
            <person name="Peng Y."/>
            <person name="Rokas A."/>
            <person name="Rosa C.A."/>
            <person name="Scheuner C."/>
            <person name="Sibirny A.A."/>
            <person name="Slot J.C."/>
            <person name="Stielow J.B."/>
            <person name="Sun H."/>
            <person name="Kurtzman C.P."/>
            <person name="Blackwell M."/>
            <person name="Grigoriev I.V."/>
            <person name="Jeffries T.W."/>
        </authorList>
    </citation>
    <scope>NUCLEOTIDE SEQUENCE [LARGE SCALE GENOMIC DNA]</scope>
    <source>
        <strain evidence="2 3">NRRL YB-4993</strain>
    </source>
</reference>
<proteinExistence type="predicted"/>
<dbReference type="SMART" id="SM00173">
    <property type="entry name" value="RAS"/>
    <property type="match status" value="1"/>
</dbReference>
<dbReference type="Gene3D" id="3.40.50.300">
    <property type="entry name" value="P-loop containing nucleotide triphosphate hydrolases"/>
    <property type="match status" value="1"/>
</dbReference>
<accession>A0A1A0HFA0</accession>
<keyword evidence="3" id="KW-1185">Reference proteome</keyword>
<comment type="caution">
    <text evidence="2">The sequence shown here is derived from an EMBL/GenBank/DDBJ whole genome shotgun (WGS) entry which is preliminary data.</text>
</comment>
<evidence type="ECO:0000313" key="3">
    <source>
        <dbReference type="Proteomes" id="UP000092555"/>
    </source>
</evidence>
<dbReference type="OrthoDB" id="63533at2759"/>
<dbReference type="AlphaFoldDB" id="A0A1A0HFA0"/>
<dbReference type="EMBL" id="LXTC01000001">
    <property type="protein sequence ID" value="OBA22660.1"/>
    <property type="molecule type" value="Genomic_DNA"/>
</dbReference>
<dbReference type="GeneID" id="30029625"/>
<dbReference type="NCBIfam" id="TIGR00231">
    <property type="entry name" value="small_GTP"/>
    <property type="match status" value="1"/>
</dbReference>
<dbReference type="SMART" id="SM00176">
    <property type="entry name" value="RAN"/>
    <property type="match status" value="1"/>
</dbReference>
<dbReference type="Pfam" id="PF00071">
    <property type="entry name" value="Ras"/>
    <property type="match status" value="1"/>
</dbReference>
<dbReference type="PROSITE" id="PS51417">
    <property type="entry name" value="ARF"/>
    <property type="match status" value="1"/>
</dbReference>
<name>A0A1A0HFA0_9ASCO</name>
<evidence type="ECO:0000313" key="2">
    <source>
        <dbReference type="EMBL" id="OBA22660.1"/>
    </source>
</evidence>
<evidence type="ECO:0000256" key="1">
    <source>
        <dbReference type="ARBA" id="ARBA00022741"/>
    </source>
</evidence>
<protein>
    <recommendedName>
        <fullName evidence="4">Ras-domain-containing protein</fullName>
    </recommendedName>
</protein>
<organism evidence="2 3">
    <name type="scientific">Metschnikowia bicuspidata var. bicuspidata NRRL YB-4993</name>
    <dbReference type="NCBI Taxonomy" id="869754"/>
    <lineage>
        <taxon>Eukaryota</taxon>
        <taxon>Fungi</taxon>
        <taxon>Dikarya</taxon>
        <taxon>Ascomycota</taxon>
        <taxon>Saccharomycotina</taxon>
        <taxon>Pichiomycetes</taxon>
        <taxon>Metschnikowiaceae</taxon>
        <taxon>Metschnikowia</taxon>
    </lineage>
</organism>
<dbReference type="SMART" id="SM00174">
    <property type="entry name" value="RHO"/>
    <property type="match status" value="1"/>
</dbReference>
<dbReference type="PRINTS" id="PR00449">
    <property type="entry name" value="RASTRNSFRMNG"/>
</dbReference>